<feature type="compositionally biased region" description="Basic residues" evidence="1">
    <location>
        <begin position="1"/>
        <end position="14"/>
    </location>
</feature>
<evidence type="ECO:0000313" key="2">
    <source>
        <dbReference type="EMBL" id="GGU64033.1"/>
    </source>
</evidence>
<dbReference type="SUPFAM" id="SSF53474">
    <property type="entry name" value="alpha/beta-Hydrolases"/>
    <property type="match status" value="1"/>
</dbReference>
<dbReference type="PANTHER" id="PTHR48098">
    <property type="entry name" value="ENTEROCHELIN ESTERASE-RELATED"/>
    <property type="match status" value="1"/>
</dbReference>
<dbReference type="Proteomes" id="UP000654471">
    <property type="component" value="Unassembled WGS sequence"/>
</dbReference>
<name>A0ABQ2V169_9ACTN</name>
<feature type="region of interest" description="Disordered" evidence="1">
    <location>
        <begin position="256"/>
        <end position="278"/>
    </location>
</feature>
<accession>A0ABQ2V169</accession>
<gene>
    <name evidence="2" type="ORF">GCM10010211_31420</name>
</gene>
<organism evidence="2 3">
    <name type="scientific">Streptomyces albospinus</name>
    <dbReference type="NCBI Taxonomy" id="285515"/>
    <lineage>
        <taxon>Bacteria</taxon>
        <taxon>Bacillati</taxon>
        <taxon>Actinomycetota</taxon>
        <taxon>Actinomycetes</taxon>
        <taxon>Kitasatosporales</taxon>
        <taxon>Streptomycetaceae</taxon>
        <taxon>Streptomyces</taxon>
    </lineage>
</organism>
<dbReference type="InterPro" id="IPR000801">
    <property type="entry name" value="Esterase-like"/>
</dbReference>
<sequence>MHHRPRPKFRRRGRRTPESPRPKWRLSLLTAFIAVLGLGAYPMVKYMDVLNDTGEPMSFSQAIPDGVPGPPLPTAADPSVRMPTGPRAEFRTASTLSDGTKIGVTTLHGKKSGFTGKVWVWAPKEYYEDRYRNSAFPVLLALPGSYGYPANYWRGPDLKLQRTISDLVAQGRSKPFIVAMPVLNPGKRYYDGSDIPGQPKMGTWISDDVPDLVRANFRTFTSRDGWAIMGSSSGGFVGLKQVLQHPDRFKAVIASGPDTRPDSPLWRGHEKEKRANDPERLARRLAARPGAPDVYLQFQIGTQEGGRANLERFIRQYAKGPVKAHLHVIQDGGHNARSYIRGMRDASLEAISKVLRGPTPSP</sequence>
<dbReference type="Pfam" id="PF00756">
    <property type="entry name" value="Esterase"/>
    <property type="match status" value="1"/>
</dbReference>
<evidence type="ECO:0000313" key="3">
    <source>
        <dbReference type="Proteomes" id="UP000654471"/>
    </source>
</evidence>
<dbReference type="PANTHER" id="PTHR48098:SF1">
    <property type="entry name" value="DIACYLGLYCEROL ACYLTRANSFERASE_MYCOLYLTRANSFERASE AG85A"/>
    <property type="match status" value="1"/>
</dbReference>
<feature type="compositionally biased region" description="Basic and acidic residues" evidence="1">
    <location>
        <begin position="267"/>
        <end position="278"/>
    </location>
</feature>
<evidence type="ECO:0008006" key="4">
    <source>
        <dbReference type="Google" id="ProtNLM"/>
    </source>
</evidence>
<comment type="caution">
    <text evidence="2">The sequence shown here is derived from an EMBL/GenBank/DDBJ whole genome shotgun (WGS) entry which is preliminary data.</text>
</comment>
<dbReference type="RefSeq" id="WP_229852278.1">
    <property type="nucleotide sequence ID" value="NZ_BMRP01000009.1"/>
</dbReference>
<protein>
    <recommendedName>
        <fullName evidence="4">Esterase</fullName>
    </recommendedName>
</protein>
<keyword evidence="3" id="KW-1185">Reference proteome</keyword>
<dbReference type="InterPro" id="IPR050583">
    <property type="entry name" value="Mycobacterial_A85_antigen"/>
</dbReference>
<proteinExistence type="predicted"/>
<reference evidence="3" key="1">
    <citation type="journal article" date="2019" name="Int. J. Syst. Evol. Microbiol.">
        <title>The Global Catalogue of Microorganisms (GCM) 10K type strain sequencing project: providing services to taxonomists for standard genome sequencing and annotation.</title>
        <authorList>
            <consortium name="The Broad Institute Genomics Platform"/>
            <consortium name="The Broad Institute Genome Sequencing Center for Infectious Disease"/>
            <person name="Wu L."/>
            <person name="Ma J."/>
        </authorList>
    </citation>
    <scope>NUCLEOTIDE SEQUENCE [LARGE SCALE GENOMIC DNA]</scope>
    <source>
        <strain evidence="3">JCM 3399</strain>
    </source>
</reference>
<dbReference type="InterPro" id="IPR029058">
    <property type="entry name" value="AB_hydrolase_fold"/>
</dbReference>
<evidence type="ECO:0000256" key="1">
    <source>
        <dbReference type="SAM" id="MobiDB-lite"/>
    </source>
</evidence>
<dbReference type="EMBL" id="BMRP01000009">
    <property type="protein sequence ID" value="GGU64033.1"/>
    <property type="molecule type" value="Genomic_DNA"/>
</dbReference>
<feature type="region of interest" description="Disordered" evidence="1">
    <location>
        <begin position="1"/>
        <end position="21"/>
    </location>
</feature>
<dbReference type="Gene3D" id="3.40.50.1820">
    <property type="entry name" value="alpha/beta hydrolase"/>
    <property type="match status" value="1"/>
</dbReference>